<organism evidence="5 6">
    <name type="scientific">Patella caerulea</name>
    <name type="common">Rayed Mediterranean limpet</name>
    <dbReference type="NCBI Taxonomy" id="87958"/>
    <lineage>
        <taxon>Eukaryota</taxon>
        <taxon>Metazoa</taxon>
        <taxon>Spiralia</taxon>
        <taxon>Lophotrochozoa</taxon>
        <taxon>Mollusca</taxon>
        <taxon>Gastropoda</taxon>
        <taxon>Patellogastropoda</taxon>
        <taxon>Patelloidea</taxon>
        <taxon>Patellidae</taxon>
        <taxon>Patella</taxon>
    </lineage>
</organism>
<dbReference type="EMBL" id="JAZGQO010000014">
    <property type="protein sequence ID" value="KAK6171100.1"/>
    <property type="molecule type" value="Genomic_DNA"/>
</dbReference>
<protein>
    <recommendedName>
        <fullName evidence="7">P53 and DNA damage-regulated protein 1</fullName>
    </recommendedName>
</protein>
<evidence type="ECO:0000256" key="1">
    <source>
        <dbReference type="ARBA" id="ARBA00004496"/>
    </source>
</evidence>
<name>A0AAN8J742_PATCE</name>
<accession>A0AAN8J742</accession>
<reference evidence="5 6" key="1">
    <citation type="submission" date="2024-01" db="EMBL/GenBank/DDBJ databases">
        <title>The genome of the rayed Mediterranean limpet Patella caerulea (Linnaeus, 1758).</title>
        <authorList>
            <person name="Anh-Thu Weber A."/>
            <person name="Halstead-Nussloch G."/>
        </authorList>
    </citation>
    <scope>NUCLEOTIDE SEQUENCE [LARGE SCALE GENOMIC DNA]</scope>
    <source>
        <strain evidence="5">AATW-2023a</strain>
        <tissue evidence="5">Whole specimen</tissue>
    </source>
</reference>
<dbReference type="CDD" id="cd22860">
    <property type="entry name" value="PDRG1"/>
    <property type="match status" value="1"/>
</dbReference>
<comment type="subcellular location">
    <subcellularLocation>
        <location evidence="1">Cytoplasm</location>
    </subcellularLocation>
</comment>
<dbReference type="Proteomes" id="UP001347796">
    <property type="component" value="Unassembled WGS sequence"/>
</dbReference>
<dbReference type="PANTHER" id="PTHR21162">
    <property type="entry name" value="P53 AND DNA DAMAGE-REGULATED PROTEIN"/>
    <property type="match status" value="1"/>
</dbReference>
<evidence type="ECO:0000256" key="4">
    <source>
        <dbReference type="SAM" id="Coils"/>
    </source>
</evidence>
<dbReference type="PANTHER" id="PTHR21162:SF0">
    <property type="entry name" value="P53 AND DNA DAMAGE-REGULATED PROTEIN 1"/>
    <property type="match status" value="1"/>
</dbReference>
<keyword evidence="6" id="KW-1185">Reference proteome</keyword>
<dbReference type="GO" id="GO:0005737">
    <property type="term" value="C:cytoplasm"/>
    <property type="evidence" value="ECO:0007669"/>
    <property type="project" value="UniProtKB-SubCell"/>
</dbReference>
<gene>
    <name evidence="5" type="ORF">SNE40_019358</name>
</gene>
<dbReference type="AlphaFoldDB" id="A0AAN8J742"/>
<keyword evidence="4" id="KW-0175">Coiled coil</keyword>
<keyword evidence="2" id="KW-0963">Cytoplasm</keyword>
<feature type="coiled-coil region" evidence="4">
    <location>
        <begin position="75"/>
        <end position="109"/>
    </location>
</feature>
<dbReference type="InterPro" id="IPR030482">
    <property type="entry name" value="PDRG1"/>
</dbReference>
<dbReference type="InterPro" id="IPR009053">
    <property type="entry name" value="Prefoldin"/>
</dbReference>
<evidence type="ECO:0000256" key="3">
    <source>
        <dbReference type="ARBA" id="ARBA00023186"/>
    </source>
</evidence>
<comment type="caution">
    <text evidence="5">The sequence shown here is derived from an EMBL/GenBank/DDBJ whole genome shotgun (WGS) entry which is preliminary data.</text>
</comment>
<sequence>MTNNSQETDRIVENLAQIEEVAEDILADKQHLIEFDLRRNKTREALRCLQKDKTVKKSWMCVGNMFIKMPRVTAISMLEKDFSQLENEIKDTRNELKPKVDKLRDLQNEDGVKGFGLQPLSREEVKAVERLL</sequence>
<evidence type="ECO:0000256" key="2">
    <source>
        <dbReference type="ARBA" id="ARBA00022490"/>
    </source>
</evidence>
<proteinExistence type="predicted"/>
<evidence type="ECO:0000313" key="6">
    <source>
        <dbReference type="Proteomes" id="UP001347796"/>
    </source>
</evidence>
<keyword evidence="3" id="KW-0143">Chaperone</keyword>
<dbReference type="SUPFAM" id="SSF46579">
    <property type="entry name" value="Prefoldin"/>
    <property type="match status" value="1"/>
</dbReference>
<evidence type="ECO:0000313" key="5">
    <source>
        <dbReference type="EMBL" id="KAK6171100.1"/>
    </source>
</evidence>
<evidence type="ECO:0008006" key="7">
    <source>
        <dbReference type="Google" id="ProtNLM"/>
    </source>
</evidence>
<dbReference type="Gene3D" id="1.10.287.370">
    <property type="match status" value="1"/>
</dbReference>